<dbReference type="PANTHER" id="PTHR22807">
    <property type="entry name" value="NOP2 YEAST -RELATED NOL1/NOP2/FMU SUN DOMAIN-CONTAINING"/>
    <property type="match status" value="1"/>
</dbReference>
<evidence type="ECO:0000256" key="4">
    <source>
        <dbReference type="ARBA" id="ARBA00022884"/>
    </source>
</evidence>
<dbReference type="InterPro" id="IPR049560">
    <property type="entry name" value="MeTrfase_RsmB-F_NOP2_cat"/>
</dbReference>
<dbReference type="STRING" id="905079.L1JSS4"/>
<dbReference type="Proteomes" id="UP000011087">
    <property type="component" value="Unassembled WGS sequence"/>
</dbReference>
<dbReference type="GeneID" id="17308305"/>
<dbReference type="PROSITE" id="PS51686">
    <property type="entry name" value="SAM_MT_RSMB_NOP"/>
    <property type="match status" value="1"/>
</dbReference>
<evidence type="ECO:0000256" key="1">
    <source>
        <dbReference type="ARBA" id="ARBA00022603"/>
    </source>
</evidence>
<gene>
    <name evidence="7" type="ORF">GUITHDRAFT_134515</name>
</gene>
<dbReference type="SUPFAM" id="SSF53335">
    <property type="entry name" value="S-adenosyl-L-methionine-dependent methyltransferases"/>
    <property type="match status" value="1"/>
</dbReference>
<feature type="binding site" evidence="5">
    <location>
        <begin position="137"/>
        <end position="143"/>
    </location>
    <ligand>
        <name>S-adenosyl-L-methionine</name>
        <dbReference type="ChEBI" id="CHEBI:59789"/>
    </ligand>
</feature>
<dbReference type="EnsemblProtists" id="EKX51621">
    <property type="protein sequence ID" value="EKX51621"/>
    <property type="gene ID" value="GUITHDRAFT_134515"/>
</dbReference>
<evidence type="ECO:0000256" key="2">
    <source>
        <dbReference type="ARBA" id="ARBA00022679"/>
    </source>
</evidence>
<keyword evidence="3 5" id="KW-0949">S-adenosyl-L-methionine</keyword>
<comment type="similarity">
    <text evidence="5">Belongs to the class I-like SAM-binding methyltransferase superfamily. RsmB/NOP family.</text>
</comment>
<reference evidence="7 9" key="1">
    <citation type="journal article" date="2012" name="Nature">
        <title>Algal genomes reveal evolutionary mosaicism and the fate of nucleomorphs.</title>
        <authorList>
            <consortium name="DOE Joint Genome Institute"/>
            <person name="Curtis B.A."/>
            <person name="Tanifuji G."/>
            <person name="Burki F."/>
            <person name="Gruber A."/>
            <person name="Irimia M."/>
            <person name="Maruyama S."/>
            <person name="Arias M.C."/>
            <person name="Ball S.G."/>
            <person name="Gile G.H."/>
            <person name="Hirakawa Y."/>
            <person name="Hopkins J.F."/>
            <person name="Kuo A."/>
            <person name="Rensing S.A."/>
            <person name="Schmutz J."/>
            <person name="Symeonidi A."/>
            <person name="Elias M."/>
            <person name="Eveleigh R.J."/>
            <person name="Herman E.K."/>
            <person name="Klute M.J."/>
            <person name="Nakayama T."/>
            <person name="Obornik M."/>
            <person name="Reyes-Prieto A."/>
            <person name="Armbrust E.V."/>
            <person name="Aves S.J."/>
            <person name="Beiko R.G."/>
            <person name="Coutinho P."/>
            <person name="Dacks J.B."/>
            <person name="Durnford D.G."/>
            <person name="Fast N.M."/>
            <person name="Green B.R."/>
            <person name="Grisdale C.J."/>
            <person name="Hempel F."/>
            <person name="Henrissat B."/>
            <person name="Hoppner M.P."/>
            <person name="Ishida K."/>
            <person name="Kim E."/>
            <person name="Koreny L."/>
            <person name="Kroth P.G."/>
            <person name="Liu Y."/>
            <person name="Malik S.B."/>
            <person name="Maier U.G."/>
            <person name="McRose D."/>
            <person name="Mock T."/>
            <person name="Neilson J.A."/>
            <person name="Onodera N.T."/>
            <person name="Poole A.M."/>
            <person name="Pritham E.J."/>
            <person name="Richards T.A."/>
            <person name="Rocap G."/>
            <person name="Roy S.W."/>
            <person name="Sarai C."/>
            <person name="Schaack S."/>
            <person name="Shirato S."/>
            <person name="Slamovits C.H."/>
            <person name="Spencer D.F."/>
            <person name="Suzuki S."/>
            <person name="Worden A.Z."/>
            <person name="Zauner S."/>
            <person name="Barry K."/>
            <person name="Bell C."/>
            <person name="Bharti A.K."/>
            <person name="Crow J.A."/>
            <person name="Grimwood J."/>
            <person name="Kramer R."/>
            <person name="Lindquist E."/>
            <person name="Lucas S."/>
            <person name="Salamov A."/>
            <person name="McFadden G.I."/>
            <person name="Lane C.E."/>
            <person name="Keeling P.J."/>
            <person name="Gray M.W."/>
            <person name="Grigoriev I.V."/>
            <person name="Archibald J.M."/>
        </authorList>
    </citation>
    <scope>NUCLEOTIDE SEQUENCE</scope>
    <source>
        <strain evidence="7 9">CCMP2712</strain>
    </source>
</reference>
<dbReference type="PRINTS" id="PR02008">
    <property type="entry name" value="RCMTFAMILY"/>
</dbReference>
<dbReference type="GO" id="GO:0001510">
    <property type="term" value="P:RNA methylation"/>
    <property type="evidence" value="ECO:0007669"/>
    <property type="project" value="InterPro"/>
</dbReference>
<feature type="binding site" evidence="5">
    <location>
        <position position="161"/>
    </location>
    <ligand>
        <name>S-adenosyl-L-methionine</name>
        <dbReference type="ChEBI" id="CHEBI:59789"/>
    </ligand>
</feature>
<proteinExistence type="inferred from homology"/>
<dbReference type="GO" id="GO:0003723">
    <property type="term" value="F:RNA binding"/>
    <property type="evidence" value="ECO:0007669"/>
    <property type="project" value="UniProtKB-UniRule"/>
</dbReference>
<dbReference type="RefSeq" id="XP_005838601.1">
    <property type="nucleotide sequence ID" value="XM_005838544.1"/>
</dbReference>
<keyword evidence="2 5" id="KW-0808">Transferase</keyword>
<dbReference type="PaxDb" id="55529-EKX51621"/>
<dbReference type="PANTHER" id="PTHR22807:SF30">
    <property type="entry name" value="28S RRNA (CYTOSINE(4447)-C(5))-METHYLTRANSFERASE-RELATED"/>
    <property type="match status" value="1"/>
</dbReference>
<keyword evidence="1 5" id="KW-0489">Methyltransferase</keyword>
<reference evidence="8" key="3">
    <citation type="submission" date="2016-03" db="UniProtKB">
        <authorList>
            <consortium name="EnsemblProtists"/>
        </authorList>
    </citation>
    <scope>IDENTIFICATION</scope>
</reference>
<dbReference type="InterPro" id="IPR001678">
    <property type="entry name" value="MeTrfase_RsmB-F_NOP2_dom"/>
</dbReference>
<name>L1JSS4_GUITC</name>
<evidence type="ECO:0000256" key="3">
    <source>
        <dbReference type="ARBA" id="ARBA00022691"/>
    </source>
</evidence>
<evidence type="ECO:0000313" key="9">
    <source>
        <dbReference type="Proteomes" id="UP000011087"/>
    </source>
</evidence>
<sequence length="328" mass="36519">MSSAGKLRKQLPGLVEKLDQFLPLARVESILKAYTTTRRTTFRLNRLRVKGKQAEEAVLGGIQEKLEELSSRKRAVRLERCPWSEDAFIVSPAGVQVKHLIDLHAHKQGLFHFQSWSSMIPPLCIDYMRGGHLLDMCAAPGGKASMIAERMKEGCRLVVNEKDRRRYEKMCFILSQLVPDDLLPALSLRNCDARKFRLVDGEQEASEGRQDGSKFDKTISQAFDTILLDAPCSGEGIINMGEPGSYKLSSCPEVSVEELPPPFRANDGGFREQDCFAKGLMVTSRLSGGSGVTEAEQGSLSQAQAARCLRVYPSETMEGFFVCRLRKN</sequence>
<dbReference type="Pfam" id="PF01189">
    <property type="entry name" value="Methyltr_RsmB-F"/>
    <property type="match status" value="1"/>
</dbReference>
<dbReference type="EMBL" id="JH992975">
    <property type="protein sequence ID" value="EKX51621.1"/>
    <property type="molecule type" value="Genomic_DNA"/>
</dbReference>
<accession>L1JSS4</accession>
<evidence type="ECO:0000313" key="8">
    <source>
        <dbReference type="EnsemblProtists" id="EKX51621"/>
    </source>
</evidence>
<comment type="caution">
    <text evidence="5">Lacks conserved residue(s) required for the propagation of feature annotation.</text>
</comment>
<dbReference type="AlphaFoldDB" id="L1JSS4"/>
<dbReference type="OrthoDB" id="427002at2759"/>
<dbReference type="eggNOG" id="KOG1122">
    <property type="taxonomic scope" value="Eukaryota"/>
</dbReference>
<feature type="binding site" evidence="5">
    <location>
        <position position="192"/>
    </location>
    <ligand>
        <name>S-adenosyl-L-methionine</name>
        <dbReference type="ChEBI" id="CHEBI:59789"/>
    </ligand>
</feature>
<reference evidence="9" key="2">
    <citation type="submission" date="2012-11" db="EMBL/GenBank/DDBJ databases">
        <authorList>
            <person name="Kuo A."/>
            <person name="Curtis B.A."/>
            <person name="Tanifuji G."/>
            <person name="Burki F."/>
            <person name="Gruber A."/>
            <person name="Irimia M."/>
            <person name="Maruyama S."/>
            <person name="Arias M.C."/>
            <person name="Ball S.G."/>
            <person name="Gile G.H."/>
            <person name="Hirakawa Y."/>
            <person name="Hopkins J.F."/>
            <person name="Rensing S.A."/>
            <person name="Schmutz J."/>
            <person name="Symeonidi A."/>
            <person name="Elias M."/>
            <person name="Eveleigh R.J."/>
            <person name="Herman E.K."/>
            <person name="Klute M.J."/>
            <person name="Nakayama T."/>
            <person name="Obornik M."/>
            <person name="Reyes-Prieto A."/>
            <person name="Armbrust E.V."/>
            <person name="Aves S.J."/>
            <person name="Beiko R.G."/>
            <person name="Coutinho P."/>
            <person name="Dacks J.B."/>
            <person name="Durnford D.G."/>
            <person name="Fast N.M."/>
            <person name="Green B.R."/>
            <person name="Grisdale C."/>
            <person name="Hempe F."/>
            <person name="Henrissat B."/>
            <person name="Hoppner M.P."/>
            <person name="Ishida K.-I."/>
            <person name="Kim E."/>
            <person name="Koreny L."/>
            <person name="Kroth P.G."/>
            <person name="Liu Y."/>
            <person name="Malik S.-B."/>
            <person name="Maier U.G."/>
            <person name="McRose D."/>
            <person name="Mock T."/>
            <person name="Neilson J.A."/>
            <person name="Onodera N.T."/>
            <person name="Poole A.M."/>
            <person name="Pritham E.J."/>
            <person name="Richards T.A."/>
            <person name="Rocap G."/>
            <person name="Roy S.W."/>
            <person name="Sarai C."/>
            <person name="Schaack S."/>
            <person name="Shirato S."/>
            <person name="Slamovits C.H."/>
            <person name="Spencer D.F."/>
            <person name="Suzuki S."/>
            <person name="Worden A.Z."/>
            <person name="Zauner S."/>
            <person name="Barry K."/>
            <person name="Bell C."/>
            <person name="Bharti A.K."/>
            <person name="Crow J.A."/>
            <person name="Grimwood J."/>
            <person name="Kramer R."/>
            <person name="Lindquist E."/>
            <person name="Lucas S."/>
            <person name="Salamov A."/>
            <person name="McFadden G.I."/>
            <person name="Lane C.E."/>
            <person name="Keeling P.J."/>
            <person name="Gray M.W."/>
            <person name="Grigoriev I.V."/>
            <person name="Archibald J.M."/>
        </authorList>
    </citation>
    <scope>NUCLEOTIDE SEQUENCE</scope>
    <source>
        <strain evidence="9">CCMP2712</strain>
    </source>
</reference>
<feature type="binding site" evidence="5">
    <location>
        <position position="229"/>
    </location>
    <ligand>
        <name>S-adenosyl-L-methionine</name>
        <dbReference type="ChEBI" id="CHEBI:59789"/>
    </ligand>
</feature>
<evidence type="ECO:0000256" key="5">
    <source>
        <dbReference type="PROSITE-ProRule" id="PRU01023"/>
    </source>
</evidence>
<dbReference type="Gene3D" id="3.40.50.150">
    <property type="entry name" value="Vaccinia Virus protein VP39"/>
    <property type="match status" value="1"/>
</dbReference>
<dbReference type="Gene3D" id="3.30.70.1170">
    <property type="entry name" value="Sun protein, domain 3"/>
    <property type="match status" value="1"/>
</dbReference>
<dbReference type="InterPro" id="IPR023267">
    <property type="entry name" value="RCMT"/>
</dbReference>
<evidence type="ECO:0000313" key="7">
    <source>
        <dbReference type="EMBL" id="EKX51621.1"/>
    </source>
</evidence>
<protein>
    <recommendedName>
        <fullName evidence="6">SAM-dependent MTase RsmB/NOP-type domain-containing protein</fullName>
    </recommendedName>
</protein>
<organism evidence="7">
    <name type="scientific">Guillardia theta (strain CCMP2712)</name>
    <name type="common">Cryptophyte</name>
    <dbReference type="NCBI Taxonomy" id="905079"/>
    <lineage>
        <taxon>Eukaryota</taxon>
        <taxon>Cryptophyceae</taxon>
        <taxon>Pyrenomonadales</taxon>
        <taxon>Geminigeraceae</taxon>
        <taxon>Guillardia</taxon>
    </lineage>
</organism>
<dbReference type="KEGG" id="gtt:GUITHDRAFT_134515"/>
<dbReference type="HOGENOM" id="CLU_848490_0_0_1"/>
<keyword evidence="4 5" id="KW-0694">RNA-binding</keyword>
<dbReference type="InterPro" id="IPR029063">
    <property type="entry name" value="SAM-dependent_MTases_sf"/>
</dbReference>
<keyword evidence="9" id="KW-1185">Reference proteome</keyword>
<evidence type="ECO:0000259" key="6">
    <source>
        <dbReference type="PROSITE" id="PS51686"/>
    </source>
</evidence>
<dbReference type="GO" id="GO:0008173">
    <property type="term" value="F:RNA methyltransferase activity"/>
    <property type="evidence" value="ECO:0007669"/>
    <property type="project" value="InterPro"/>
</dbReference>
<feature type="domain" description="SAM-dependent MTase RsmB/NOP-type" evidence="6">
    <location>
        <begin position="30"/>
        <end position="328"/>
    </location>
</feature>